<organism evidence="1 2">
    <name type="scientific">Euplotes crassus</name>
    <dbReference type="NCBI Taxonomy" id="5936"/>
    <lineage>
        <taxon>Eukaryota</taxon>
        <taxon>Sar</taxon>
        <taxon>Alveolata</taxon>
        <taxon>Ciliophora</taxon>
        <taxon>Intramacronucleata</taxon>
        <taxon>Spirotrichea</taxon>
        <taxon>Hypotrichia</taxon>
        <taxon>Euplotida</taxon>
        <taxon>Euplotidae</taxon>
        <taxon>Moneuplotes</taxon>
    </lineage>
</organism>
<accession>A0AAD1YCK2</accession>
<dbReference type="Proteomes" id="UP001295684">
    <property type="component" value="Unassembled WGS sequence"/>
</dbReference>
<keyword evidence="2" id="KW-1185">Reference proteome</keyword>
<sequence length="55" mass="6531">MQGLSMYYKTLINKIWKDEHPSLILKFCELVFLLHNLFELNEVLEGLYEICTQAP</sequence>
<reference evidence="1" key="1">
    <citation type="submission" date="2023-07" db="EMBL/GenBank/DDBJ databases">
        <authorList>
            <consortium name="AG Swart"/>
            <person name="Singh M."/>
            <person name="Singh A."/>
            <person name="Seah K."/>
            <person name="Emmerich C."/>
        </authorList>
    </citation>
    <scope>NUCLEOTIDE SEQUENCE</scope>
    <source>
        <strain evidence="1">DP1</strain>
    </source>
</reference>
<dbReference type="EMBL" id="CAMPGE010029728">
    <property type="protein sequence ID" value="CAI2387212.1"/>
    <property type="molecule type" value="Genomic_DNA"/>
</dbReference>
<dbReference type="AlphaFoldDB" id="A0AAD1YCK2"/>
<comment type="caution">
    <text evidence="1">The sequence shown here is derived from an EMBL/GenBank/DDBJ whole genome shotgun (WGS) entry which is preliminary data.</text>
</comment>
<evidence type="ECO:0000313" key="2">
    <source>
        <dbReference type="Proteomes" id="UP001295684"/>
    </source>
</evidence>
<gene>
    <name evidence="1" type="ORF">ECRASSUSDP1_LOCUS28841</name>
</gene>
<name>A0AAD1YCK2_EUPCR</name>
<evidence type="ECO:0000313" key="1">
    <source>
        <dbReference type="EMBL" id="CAI2387212.1"/>
    </source>
</evidence>
<protein>
    <submittedName>
        <fullName evidence="1">Uncharacterized protein</fullName>
    </submittedName>
</protein>
<proteinExistence type="predicted"/>